<sequence>MLIAIIFGVLGMLISWRLKSKFKTYSETALQSNLSGQEIAERMLADHGIHDVRVISVEGQLTDHYNPADKTVNLSHDVYYGRNAAAAAVSAHECGHAVQHAKAYSFLQFRSAMVPMLNIANGFMPLLLMGGMMLLYSTGNSTVLAIGVALFALATLFSFVTLPVEFDASNRALAWIKTNNIVTPAEYELSKDALWWAAMTYVVAALGMLAQLLYYLNLMGGRRSDD</sequence>
<keyword evidence="1" id="KW-1133">Transmembrane helix</keyword>
<dbReference type="PANTHER" id="PTHR36434">
    <property type="entry name" value="MEMBRANE PROTEASE YUGP-RELATED"/>
    <property type="match status" value="1"/>
</dbReference>
<organism evidence="2 3">
    <name type="scientific">Aquirufa regiilacus</name>
    <dbReference type="NCBI Taxonomy" id="3024868"/>
    <lineage>
        <taxon>Bacteria</taxon>
        <taxon>Pseudomonadati</taxon>
        <taxon>Bacteroidota</taxon>
        <taxon>Cytophagia</taxon>
        <taxon>Cytophagales</taxon>
        <taxon>Flectobacillaceae</taxon>
        <taxon>Aquirufa</taxon>
    </lineage>
</organism>
<keyword evidence="3" id="KW-1185">Reference proteome</keyword>
<reference evidence="2 3" key="1">
    <citation type="submission" date="2023-09" db="EMBL/GenBank/DDBJ databases">
        <title>Aquirufa genomes.</title>
        <authorList>
            <person name="Pitt A."/>
        </authorList>
    </citation>
    <scope>NUCLEOTIDE SEQUENCE [LARGE SCALE GENOMIC DNA]</scope>
    <source>
        <strain evidence="2 3">LEOWEIH-7C</strain>
    </source>
</reference>
<proteinExistence type="predicted"/>
<comment type="caution">
    <text evidence="2">The sequence shown here is derived from an EMBL/GenBank/DDBJ whole genome shotgun (WGS) entry which is preliminary data.</text>
</comment>
<evidence type="ECO:0000313" key="2">
    <source>
        <dbReference type="EMBL" id="MDU0809691.1"/>
    </source>
</evidence>
<feature type="transmembrane region" description="Helical" evidence="1">
    <location>
        <begin position="193"/>
        <end position="216"/>
    </location>
</feature>
<accession>A0ABU3TV11</accession>
<keyword evidence="1" id="KW-0812">Transmembrane</keyword>
<dbReference type="RefSeq" id="WP_315577304.1">
    <property type="nucleotide sequence ID" value="NZ_JARDXH010000006.1"/>
</dbReference>
<dbReference type="PANTHER" id="PTHR36434:SF1">
    <property type="entry name" value="MEMBRANE PROTEASE YUGP-RELATED"/>
    <property type="match status" value="1"/>
</dbReference>
<feature type="transmembrane region" description="Helical" evidence="1">
    <location>
        <begin position="116"/>
        <end position="136"/>
    </location>
</feature>
<gene>
    <name evidence="2" type="ORF">PQG45_11690</name>
</gene>
<protein>
    <submittedName>
        <fullName evidence="2">Zinc metallopeptidase</fullName>
    </submittedName>
</protein>
<evidence type="ECO:0000256" key="1">
    <source>
        <dbReference type="SAM" id="Phobius"/>
    </source>
</evidence>
<dbReference type="EMBL" id="JAVNWW010000008">
    <property type="protein sequence ID" value="MDU0809691.1"/>
    <property type="molecule type" value="Genomic_DNA"/>
</dbReference>
<name>A0ABU3TV11_9BACT</name>
<feature type="transmembrane region" description="Helical" evidence="1">
    <location>
        <begin position="143"/>
        <end position="164"/>
    </location>
</feature>
<dbReference type="Proteomes" id="UP001249959">
    <property type="component" value="Unassembled WGS sequence"/>
</dbReference>
<dbReference type="InterPro" id="IPR007395">
    <property type="entry name" value="Zn_peptidase_2"/>
</dbReference>
<evidence type="ECO:0000313" key="3">
    <source>
        <dbReference type="Proteomes" id="UP001249959"/>
    </source>
</evidence>
<dbReference type="Pfam" id="PF04298">
    <property type="entry name" value="Zn_peptidase_2"/>
    <property type="match status" value="1"/>
</dbReference>
<keyword evidence="1" id="KW-0472">Membrane</keyword>